<proteinExistence type="predicted"/>
<evidence type="ECO:0008006" key="4">
    <source>
        <dbReference type="Google" id="ProtNLM"/>
    </source>
</evidence>
<sequence>MDELDKNRPDDFWRKAFDEAAETPPLRVWDSIERRLDESNDTKILPLWGLGLISSRPAAWGMGVAAAVTLLLIGWWAGSAQVGSNQPTTIAQHSESSERVTKKTLTPKSTNADESLAQSSPEVTSATKSGFSSARVGSDASLTALPIGEQTSRVLAQIKANTDTKDQAISSQRMAVGASLVMGTKSSSIPPGIENGSLSSGTGGSMSVNSFAARTVTTTIEPSNSSELARFEPLSGKSLRFRDIGQIHRIVWHRPTEMALTPETFKSKQKNHDVWASATVMPGSFNPMVAVQTTSIANANYANLNASKNTTTGSSISSRANFSVAYQAGAGVQLSERWSLESGIGYLSGRSTVETPAQASAASLVALTGRNTTSGNLYVDALKSSFQGNDLAAASPVFTNSAGNAYQQANYAGSTQQILTNNYQYMQVPLQVGYQLRPRKRLSLAVLGGLITNIFVRNTVGNEIVVTAKDGVYRPLSLAATMGARLRYRPTQQWSASLAGVYQPSLGLGTQPEAQVQTHPTSAGMSFGVDYHF</sequence>
<dbReference type="Proteomes" id="UP000515369">
    <property type="component" value="Chromosome"/>
</dbReference>
<dbReference type="InterPro" id="IPR011250">
    <property type="entry name" value="OMP/PagP_B-barrel"/>
</dbReference>
<feature type="compositionally biased region" description="Polar residues" evidence="1">
    <location>
        <begin position="103"/>
        <end position="132"/>
    </location>
</feature>
<feature type="region of interest" description="Disordered" evidence="1">
    <location>
        <begin position="87"/>
        <end position="134"/>
    </location>
</feature>
<dbReference type="KEGG" id="sfol:H3H32_30000"/>
<dbReference type="SUPFAM" id="SSF56925">
    <property type="entry name" value="OMPA-like"/>
    <property type="match status" value="1"/>
</dbReference>
<dbReference type="AlphaFoldDB" id="A0A7G5GTD1"/>
<keyword evidence="3" id="KW-1185">Reference proteome</keyword>
<evidence type="ECO:0000313" key="3">
    <source>
        <dbReference type="Proteomes" id="UP000515369"/>
    </source>
</evidence>
<evidence type="ECO:0000313" key="2">
    <source>
        <dbReference type="EMBL" id="QMW02123.1"/>
    </source>
</evidence>
<gene>
    <name evidence="2" type="ORF">H3H32_30000</name>
</gene>
<evidence type="ECO:0000256" key="1">
    <source>
        <dbReference type="SAM" id="MobiDB-lite"/>
    </source>
</evidence>
<name>A0A7G5GTD1_9BACT</name>
<organism evidence="2 3">
    <name type="scientific">Spirosoma foliorum</name>
    <dbReference type="NCBI Taxonomy" id="2710596"/>
    <lineage>
        <taxon>Bacteria</taxon>
        <taxon>Pseudomonadati</taxon>
        <taxon>Bacteroidota</taxon>
        <taxon>Cytophagia</taxon>
        <taxon>Cytophagales</taxon>
        <taxon>Cytophagaceae</taxon>
        <taxon>Spirosoma</taxon>
    </lineage>
</organism>
<protein>
    <recommendedName>
        <fullName evidence="4">Outer membrane protein beta-barrel domain-containing protein</fullName>
    </recommendedName>
</protein>
<accession>A0A7G5GTD1</accession>
<dbReference type="EMBL" id="CP059732">
    <property type="protein sequence ID" value="QMW02123.1"/>
    <property type="molecule type" value="Genomic_DNA"/>
</dbReference>
<reference evidence="2 3" key="1">
    <citation type="submission" date="2020-07" db="EMBL/GenBank/DDBJ databases">
        <title>Spirosoma foliorum sp. nov., isolated from the leaves on the Nejang mountain Korea, Republic of.</title>
        <authorList>
            <person name="Ho H."/>
            <person name="Lee Y.-J."/>
            <person name="Nurcahyanto D.-A."/>
            <person name="Kim S.-G."/>
        </authorList>
    </citation>
    <scope>NUCLEOTIDE SEQUENCE [LARGE SCALE GENOMIC DNA]</scope>
    <source>
        <strain evidence="2 3">PL0136</strain>
    </source>
</reference>
<dbReference type="RefSeq" id="WP_182459396.1">
    <property type="nucleotide sequence ID" value="NZ_CP059732.1"/>
</dbReference>